<dbReference type="AlphaFoldDB" id="F6BCB0"/>
<evidence type="ECO:0000313" key="2">
    <source>
        <dbReference type="EMBL" id="AEF97316.1"/>
    </source>
</evidence>
<keyword evidence="2" id="KW-0378">Hydrolase</keyword>
<dbReference type="EMBL" id="CP002737">
    <property type="protein sequence ID" value="AEF97316.1"/>
    <property type="molecule type" value="Genomic_DNA"/>
</dbReference>
<protein>
    <submittedName>
        <fullName evidence="2">Type II site-specific deoxyribonuclease</fullName>
        <ecNumber evidence="2">3.1.21.4</ecNumber>
    </submittedName>
</protein>
<accession>F6BCB0</accession>
<evidence type="ECO:0000259" key="1">
    <source>
        <dbReference type="Pfam" id="PF18643"/>
    </source>
</evidence>
<dbReference type="GeneID" id="10644661"/>
<name>F6BCB0_METIK</name>
<sequence length="218" mass="25720">MEINNISKILEIEREEYIKNKVKEYIKQGFSKSEAINKANQSWRAYIGSKIQDIIYKILEDLLKDTELKLTTDKILASKNLTEELDKVKRLIAVNYGEYLFLPDADIIVYKVKDNEVKIIAIISVKNSFRERGFETTYWKLKLKESPVTSHIKVFLATPDKDNEISYKCPNGRPRKMRIILEYELDGIYFLKDDFEETEKVKHFEKIVEDILRISNEI</sequence>
<dbReference type="KEGG" id="mig:Metig_1784"/>
<proteinExistence type="predicted"/>
<reference evidence="2 3" key="1">
    <citation type="submission" date="2011-05" db="EMBL/GenBank/DDBJ databases">
        <title>Complete sequence of Methanotorris igneus Kol 5.</title>
        <authorList>
            <consortium name="US DOE Joint Genome Institute"/>
            <person name="Lucas S."/>
            <person name="Han J."/>
            <person name="Lapidus A."/>
            <person name="Cheng J.-F."/>
            <person name="Goodwin L."/>
            <person name="Pitluck S."/>
            <person name="Peters L."/>
            <person name="Mikhailova N."/>
            <person name="Chertkov O."/>
            <person name="Han C."/>
            <person name="Tapia R."/>
            <person name="Land M."/>
            <person name="Hauser L."/>
            <person name="Kyrpides N."/>
            <person name="Ivanova N."/>
            <person name="Pagani I."/>
            <person name="Sieprawska-Lupa M."/>
            <person name="Whitman W."/>
            <person name="Woyke T."/>
        </authorList>
    </citation>
    <scope>NUCLEOTIDE SEQUENCE [LARGE SCALE GENOMIC DNA]</scope>
    <source>
        <strain evidence="3">DSM 5666 / JCM 11834 / Kol 5</strain>
    </source>
</reference>
<organism evidence="3">
    <name type="scientific">Methanotorris igneus (strain DSM 5666 / JCM 11834 / Kol 5)</name>
    <dbReference type="NCBI Taxonomy" id="880724"/>
    <lineage>
        <taxon>Archaea</taxon>
        <taxon>Methanobacteriati</taxon>
        <taxon>Methanobacteriota</taxon>
        <taxon>Methanomada group</taxon>
        <taxon>Methanococci</taxon>
        <taxon>Methanococcales</taxon>
        <taxon>Methanocaldococcaceae</taxon>
        <taxon>Methanotorris</taxon>
    </lineage>
</organism>
<dbReference type="GO" id="GO:0009036">
    <property type="term" value="F:type II site-specific deoxyribonuclease activity"/>
    <property type="evidence" value="ECO:0007669"/>
    <property type="project" value="UniProtKB-EC"/>
</dbReference>
<dbReference type="REBASE" id="36264">
    <property type="entry name" value="Mig5ORF1783P"/>
</dbReference>
<dbReference type="Pfam" id="PF18643">
    <property type="entry name" value="RE_BsaWI"/>
    <property type="match status" value="1"/>
</dbReference>
<dbReference type="InterPro" id="IPR041551">
    <property type="entry name" value="RE_BsaWI"/>
</dbReference>
<dbReference type="Proteomes" id="UP000009227">
    <property type="component" value="Chromosome"/>
</dbReference>
<evidence type="ECO:0000313" key="3">
    <source>
        <dbReference type="Proteomes" id="UP000009227"/>
    </source>
</evidence>
<keyword evidence="3" id="KW-1185">Reference proteome</keyword>
<dbReference type="RefSeq" id="WP_013799905.1">
    <property type="nucleotide sequence ID" value="NC_015562.1"/>
</dbReference>
<gene>
    <name evidence="2" type="ordered locus">Metig_1784</name>
</gene>
<feature type="domain" description="BsaWI restriction endonuclease type 2" evidence="1">
    <location>
        <begin position="83"/>
        <end position="191"/>
    </location>
</feature>
<dbReference type="EC" id="3.1.21.4" evidence="2"/>
<dbReference type="STRING" id="880724.Metig_1784"/>
<dbReference type="HOGENOM" id="CLU_095647_0_0_2"/>